<comment type="function">
    <text evidence="10">Most highly expressed siglec (sialic acid-binding immunoglobulin-like lectin) on B-cells that plays a role in various aspects of B-cell biology including differentiation, antigen presentation, and trafficking to bone marrow. Binds to alpha 2,6-linked sialic acid residues of surface molecules such as CD22 itself, CD45 and IgM in a cis configuration. Can also bind to ligands on other cells as an adhesion molecule in a trans configuration. Acts as an inhibitory coreceptor on the surface of B-cells and inhibits B-cell receptor induced signaling, characterized by inhibition of the calcium mobilization and cellular activation. Mechanistically, the immunoreceptor tyrosine-based inhibitory motif domain is phosphorylated by the Src kinase LYN, which in turn leads to the recruitment of the protein tyrosine phosphatase 1/PTPN6, leading to the negative regulation of BCR signaling. If this negative signaling from is of sufficient strength, apoptosis of the B-cell can be induced.</text>
</comment>
<evidence type="ECO:0000256" key="9">
    <source>
        <dbReference type="ARBA" id="ARBA00041781"/>
    </source>
</evidence>
<dbReference type="InterPro" id="IPR056386">
    <property type="entry name" value="Ig_CD22"/>
</dbReference>
<evidence type="ECO:0000256" key="2">
    <source>
        <dbReference type="ARBA" id="ARBA00022475"/>
    </source>
</evidence>
<dbReference type="PROSITE" id="PS50835">
    <property type="entry name" value="IG_LIKE"/>
    <property type="match status" value="6"/>
</dbReference>
<dbReference type="InterPro" id="IPR003598">
    <property type="entry name" value="Ig_sub2"/>
</dbReference>
<keyword evidence="6" id="KW-0325">Glycoprotein</keyword>
<evidence type="ECO:0000256" key="7">
    <source>
        <dbReference type="ARBA" id="ARBA00023319"/>
    </source>
</evidence>
<dbReference type="GO" id="GO:0019903">
    <property type="term" value="F:protein phosphatase binding"/>
    <property type="evidence" value="ECO:0007669"/>
    <property type="project" value="TreeGrafter"/>
</dbReference>
<feature type="domain" description="Ig-like" evidence="14">
    <location>
        <begin position="559"/>
        <end position="644"/>
    </location>
</feature>
<accession>A0A8C9YCJ4</accession>
<keyword evidence="4" id="KW-0677">Repeat</keyword>
<comment type="subcellular location">
    <subcellularLocation>
        <location evidence="1">Cell membrane</location>
        <topology evidence="1">Single-pass type I membrane protein</topology>
    </subcellularLocation>
</comment>
<dbReference type="GO" id="GO:0050859">
    <property type="term" value="P:negative regulation of B cell receptor signaling pathway"/>
    <property type="evidence" value="ECO:0007669"/>
    <property type="project" value="TreeGrafter"/>
</dbReference>
<dbReference type="CDD" id="cd00096">
    <property type="entry name" value="Ig"/>
    <property type="match status" value="1"/>
</dbReference>
<keyword evidence="2" id="KW-0472">Membrane</keyword>
<evidence type="ECO:0000256" key="8">
    <source>
        <dbReference type="ARBA" id="ARBA00040106"/>
    </source>
</evidence>
<evidence type="ECO:0000256" key="6">
    <source>
        <dbReference type="ARBA" id="ARBA00023180"/>
    </source>
</evidence>
<dbReference type="Pfam" id="PF24518">
    <property type="entry name" value="Ig_CD22"/>
    <property type="match status" value="1"/>
</dbReference>
<dbReference type="GO" id="GO:0033691">
    <property type="term" value="F:sialic acid binding"/>
    <property type="evidence" value="ECO:0007669"/>
    <property type="project" value="TreeGrafter"/>
</dbReference>
<dbReference type="Pfam" id="PF13895">
    <property type="entry name" value="Ig_2"/>
    <property type="match status" value="2"/>
</dbReference>
<evidence type="ECO:0000313" key="16">
    <source>
        <dbReference type="Proteomes" id="UP000694568"/>
    </source>
</evidence>
<feature type="domain" description="Ig-like" evidence="14">
    <location>
        <begin position="285"/>
        <end position="367"/>
    </location>
</feature>
<protein>
    <recommendedName>
        <fullName evidence="8">B-cell receptor CD22</fullName>
    </recommendedName>
    <alternativeName>
        <fullName evidence="9">Sialic acid-binding Ig-like lectin 2</fullName>
    </alternativeName>
</protein>
<evidence type="ECO:0000256" key="10">
    <source>
        <dbReference type="ARBA" id="ARBA00045430"/>
    </source>
</evidence>
<evidence type="ECO:0000256" key="4">
    <source>
        <dbReference type="ARBA" id="ARBA00022737"/>
    </source>
</evidence>
<dbReference type="Pfam" id="PF13927">
    <property type="entry name" value="Ig_3"/>
    <property type="match status" value="3"/>
</dbReference>
<evidence type="ECO:0000256" key="11">
    <source>
        <dbReference type="ARBA" id="ARBA00046458"/>
    </source>
</evidence>
<dbReference type="Ensembl" id="ENSSLUT00000021396.1">
    <property type="protein sequence ID" value="ENSSLUP00000020734.1"/>
    <property type="gene ID" value="ENSSLUG00000009559.1"/>
</dbReference>
<dbReference type="SMART" id="SM00408">
    <property type="entry name" value="IGc2"/>
    <property type="match status" value="4"/>
</dbReference>
<dbReference type="PANTHER" id="PTHR46958:SF1">
    <property type="entry name" value="B-CELL RECEPTOR CD22"/>
    <property type="match status" value="1"/>
</dbReference>
<dbReference type="GO" id="GO:0055037">
    <property type="term" value="C:recycling endosome"/>
    <property type="evidence" value="ECO:0007669"/>
    <property type="project" value="TreeGrafter"/>
</dbReference>
<evidence type="ECO:0000256" key="3">
    <source>
        <dbReference type="ARBA" id="ARBA00022729"/>
    </source>
</evidence>
<keyword evidence="7" id="KW-0393">Immunoglobulin domain</keyword>
<gene>
    <name evidence="15" type="primary">si:dkey-24p1.1</name>
</gene>
<dbReference type="GO" id="GO:0030888">
    <property type="term" value="P:regulation of B cell proliferation"/>
    <property type="evidence" value="ECO:0007669"/>
    <property type="project" value="TreeGrafter"/>
</dbReference>
<feature type="domain" description="Ig-like" evidence="14">
    <location>
        <begin position="372"/>
        <end position="462"/>
    </location>
</feature>
<organism evidence="15 16">
    <name type="scientific">Sander lucioperca</name>
    <name type="common">Pike-perch</name>
    <name type="synonym">Perca lucioperca</name>
    <dbReference type="NCBI Taxonomy" id="283035"/>
    <lineage>
        <taxon>Eukaryota</taxon>
        <taxon>Metazoa</taxon>
        <taxon>Chordata</taxon>
        <taxon>Craniata</taxon>
        <taxon>Vertebrata</taxon>
        <taxon>Euteleostomi</taxon>
        <taxon>Actinopterygii</taxon>
        <taxon>Neopterygii</taxon>
        <taxon>Teleostei</taxon>
        <taxon>Neoteleostei</taxon>
        <taxon>Acanthomorphata</taxon>
        <taxon>Eupercaria</taxon>
        <taxon>Perciformes</taxon>
        <taxon>Percoidei</taxon>
        <taxon>Percidae</taxon>
        <taxon>Luciopercinae</taxon>
        <taxon>Sander</taxon>
    </lineage>
</organism>
<evidence type="ECO:0000256" key="1">
    <source>
        <dbReference type="ARBA" id="ARBA00004251"/>
    </source>
</evidence>
<dbReference type="Proteomes" id="UP000694568">
    <property type="component" value="Unplaced"/>
</dbReference>
<feature type="domain" description="Ig-like" evidence="14">
    <location>
        <begin position="649"/>
        <end position="727"/>
    </location>
</feature>
<dbReference type="InterPro" id="IPR036179">
    <property type="entry name" value="Ig-like_dom_sf"/>
</dbReference>
<dbReference type="GO" id="GO:0005769">
    <property type="term" value="C:early endosome"/>
    <property type="evidence" value="ECO:0007669"/>
    <property type="project" value="TreeGrafter"/>
</dbReference>
<feature type="chain" id="PRO_5034337500" description="B-cell receptor CD22" evidence="13">
    <location>
        <begin position="25"/>
        <end position="829"/>
    </location>
</feature>
<dbReference type="Gene3D" id="2.60.40.10">
    <property type="entry name" value="Immunoglobulins"/>
    <property type="match status" value="8"/>
</dbReference>
<reference evidence="15" key="1">
    <citation type="submission" date="2025-08" db="UniProtKB">
        <authorList>
            <consortium name="Ensembl"/>
        </authorList>
    </citation>
    <scope>IDENTIFICATION</scope>
</reference>
<name>A0A8C9YCJ4_SANLU</name>
<dbReference type="GeneTree" id="ENSGT00940000165428"/>
<feature type="signal peptide" evidence="13">
    <location>
        <begin position="1"/>
        <end position="24"/>
    </location>
</feature>
<feature type="region of interest" description="Disordered" evidence="12">
    <location>
        <begin position="803"/>
        <end position="829"/>
    </location>
</feature>
<feature type="domain" description="Ig-like" evidence="14">
    <location>
        <begin position="463"/>
        <end position="552"/>
    </location>
</feature>
<dbReference type="InterPro" id="IPR007110">
    <property type="entry name" value="Ig-like_dom"/>
</dbReference>
<feature type="domain" description="Ig-like" evidence="14">
    <location>
        <begin position="227"/>
        <end position="264"/>
    </location>
</feature>
<dbReference type="PANTHER" id="PTHR46958">
    <property type="entry name" value="B-CELL RECEPTOR CD22"/>
    <property type="match status" value="1"/>
</dbReference>
<dbReference type="GO" id="GO:0070062">
    <property type="term" value="C:extracellular exosome"/>
    <property type="evidence" value="ECO:0007669"/>
    <property type="project" value="TreeGrafter"/>
</dbReference>
<sequence>MNALAVGWLVFLALIKSPLTATEGSCIEIKCNVTNNVEPKDAYWFWIKNPHWSVNDFTGTIIYSTNETVRPVSSDFADRVKYTGSPSLSWNNRPRSPPVLCSILICNLNKTDSGNYAFRFVGTKVWKTEDANLKVIGKYINQESVNESGMITLTCSTSSSCTSKLQIGGLTQLSPTPQQRNNEKTKSTTVTLTVNWNDDGKEFSCKTQDNEDKYLIKNISVTVEYAPKYTLAEISSQNVEEGRSVTLTCSAKGSPTPTFTWVKNKQDVIIINQPKEIISSVSDRPEIEVKSSASVVKEGEIMTLTCKVKRSNPPPSTYSWFKDEKAIHQEQTHQYVVERIQPEDRGSYTCSATNTVGTGTSGSLLITVEYGPWNTTIRNVDKKVKVGSSLAFYCFTDANPAPLSYSWYRYNMKKPTDSSKWRSKNSKEEVIYLDRVERADEACYMCNATNEISTGHDSEPVYPPTEPMLTMDTELREDQLITISCTVESFPLSTLYLTRTSESKPQSSELLFTQLWPDNTLHHKFNVTSTHTGVYTCSATNSEGSKTSKPTTLVVKYRPKDVTVKAEPALIVNENKSLTLRCSAQSHPPVTSVTWMKTTDGKSEIIRKGLTFILKSVSPSDSGLYSCAANNGIGTGNSQKAEVKVKYAPKHTNITRAAEQQQPDGTRSVELSCSSHSYPPVTQYSWYKIKAEEGDEKVSNHQTYTVYSNEPGSYYCIAKNEINQRKSDPVHLFDRDPTSNVNSVYCTVNLPSGKQVGQNDERLEDYENVSAAHTAKSQNASNYDTDTSEDEIEINYSQVSFKAKPGLQRAGRDSSSSDEEVTQYSEVKI</sequence>
<evidence type="ECO:0000256" key="13">
    <source>
        <dbReference type="SAM" id="SignalP"/>
    </source>
</evidence>
<keyword evidence="3 13" id="KW-0732">Signal</keyword>
<keyword evidence="5" id="KW-0130">Cell adhesion</keyword>
<comment type="subunit">
    <text evidence="11">Predominantly monomer of isoform CD22-beta. Also found as heterodimer of isoform CD22-beta and a shorter isoform. Interacts with PTPN6/SHP-1, LYN, SYK, PIK3R1/PIK3R2 and PLCG1 upon phosphorylation. Interacts with GRB2, INPP5D and SHC1 upon phosphorylation. May form a complex with INPP5D/SHIP, GRB2 and SHC1.</text>
</comment>
<dbReference type="GO" id="GO:0009897">
    <property type="term" value="C:external side of plasma membrane"/>
    <property type="evidence" value="ECO:0007669"/>
    <property type="project" value="TreeGrafter"/>
</dbReference>
<evidence type="ECO:0000256" key="5">
    <source>
        <dbReference type="ARBA" id="ARBA00022889"/>
    </source>
</evidence>
<keyword evidence="16" id="KW-1185">Reference proteome</keyword>
<reference evidence="15" key="2">
    <citation type="submission" date="2025-09" db="UniProtKB">
        <authorList>
            <consortium name="Ensembl"/>
        </authorList>
    </citation>
    <scope>IDENTIFICATION</scope>
</reference>
<dbReference type="InterPro" id="IPR003599">
    <property type="entry name" value="Ig_sub"/>
</dbReference>
<evidence type="ECO:0000256" key="12">
    <source>
        <dbReference type="SAM" id="MobiDB-lite"/>
    </source>
</evidence>
<proteinExistence type="predicted"/>
<dbReference type="GO" id="GO:0042609">
    <property type="term" value="F:CD4 receptor binding"/>
    <property type="evidence" value="ECO:0007669"/>
    <property type="project" value="TreeGrafter"/>
</dbReference>
<dbReference type="GO" id="GO:0007155">
    <property type="term" value="P:cell adhesion"/>
    <property type="evidence" value="ECO:0007669"/>
    <property type="project" value="UniProtKB-KW"/>
</dbReference>
<keyword evidence="2" id="KW-1003">Cell membrane</keyword>
<evidence type="ECO:0000313" key="15">
    <source>
        <dbReference type="Ensembl" id="ENSSLUP00000020734.1"/>
    </source>
</evidence>
<dbReference type="SMART" id="SM00409">
    <property type="entry name" value="IG"/>
    <property type="match status" value="7"/>
</dbReference>
<dbReference type="InterPro" id="IPR013783">
    <property type="entry name" value="Ig-like_fold"/>
</dbReference>
<dbReference type="GO" id="GO:0042113">
    <property type="term" value="P:B cell activation"/>
    <property type="evidence" value="ECO:0007669"/>
    <property type="project" value="TreeGrafter"/>
</dbReference>
<dbReference type="SUPFAM" id="SSF48726">
    <property type="entry name" value="Immunoglobulin"/>
    <property type="match status" value="7"/>
</dbReference>
<dbReference type="AlphaFoldDB" id="A0A8C9YCJ4"/>
<evidence type="ECO:0000259" key="14">
    <source>
        <dbReference type="PROSITE" id="PS50835"/>
    </source>
</evidence>